<dbReference type="SMART" id="SM00538">
    <property type="entry name" value="POP4"/>
    <property type="match status" value="1"/>
</dbReference>
<dbReference type="PANTHER" id="PTHR13348">
    <property type="entry name" value="RIBONUCLEASE P SUBUNIT P29"/>
    <property type="match status" value="1"/>
</dbReference>
<evidence type="ECO:0000256" key="2">
    <source>
        <dbReference type="ARBA" id="ARBA00006181"/>
    </source>
</evidence>
<evidence type="ECO:0000256" key="1">
    <source>
        <dbReference type="ARBA" id="ARBA00004123"/>
    </source>
</evidence>
<dbReference type="Pfam" id="PF01868">
    <property type="entry name" value="RNase_P-MRP_p29"/>
    <property type="match status" value="1"/>
</dbReference>
<reference evidence="5 6" key="1">
    <citation type="submission" date="2019-03" db="EMBL/GenBank/DDBJ databases">
        <authorList>
            <person name="Gaulin E."/>
            <person name="Dumas B."/>
        </authorList>
    </citation>
    <scope>NUCLEOTIDE SEQUENCE [LARGE SCALE GENOMIC DNA]</scope>
    <source>
        <strain evidence="5">CBS 568.67</strain>
    </source>
</reference>
<comment type="similarity">
    <text evidence="2">Belongs to the eukaryotic/archaeal RNase P protein component 1 family.</text>
</comment>
<comment type="subcellular location">
    <subcellularLocation>
        <location evidence="1">Nucleus</location>
    </subcellularLocation>
</comment>
<dbReference type="GO" id="GO:0000172">
    <property type="term" value="C:ribonuclease MRP complex"/>
    <property type="evidence" value="ECO:0007669"/>
    <property type="project" value="InterPro"/>
</dbReference>
<dbReference type="InterPro" id="IPR023534">
    <property type="entry name" value="Rof/RNase_P-like"/>
</dbReference>
<gene>
    <name evidence="5" type="primary">Aste57867_8413</name>
    <name evidence="4" type="ORF">As57867_008381</name>
    <name evidence="5" type="ORF">ASTE57867_8413</name>
</gene>
<dbReference type="GO" id="GO:0006364">
    <property type="term" value="P:rRNA processing"/>
    <property type="evidence" value="ECO:0007669"/>
    <property type="project" value="TreeGrafter"/>
</dbReference>
<evidence type="ECO:0000313" key="4">
    <source>
        <dbReference type="EMBL" id="KAF0701116.1"/>
    </source>
</evidence>
<evidence type="ECO:0000313" key="5">
    <source>
        <dbReference type="EMBL" id="VFT85299.1"/>
    </source>
</evidence>
<dbReference type="GO" id="GO:0001682">
    <property type="term" value="P:tRNA 5'-leader removal"/>
    <property type="evidence" value="ECO:0007669"/>
    <property type="project" value="InterPro"/>
</dbReference>
<dbReference type="OrthoDB" id="124041at2759"/>
<dbReference type="InterPro" id="IPR002730">
    <property type="entry name" value="Rpp29/RNP1"/>
</dbReference>
<organism evidence="5 6">
    <name type="scientific">Aphanomyces stellatus</name>
    <dbReference type="NCBI Taxonomy" id="120398"/>
    <lineage>
        <taxon>Eukaryota</taxon>
        <taxon>Sar</taxon>
        <taxon>Stramenopiles</taxon>
        <taxon>Oomycota</taxon>
        <taxon>Saprolegniomycetes</taxon>
        <taxon>Saprolegniales</taxon>
        <taxon>Verrucalvaceae</taxon>
        <taxon>Aphanomyces</taxon>
    </lineage>
</organism>
<proteinExistence type="inferred from homology"/>
<dbReference type="EMBL" id="CAADRA010005123">
    <property type="protein sequence ID" value="VFT85299.1"/>
    <property type="molecule type" value="Genomic_DNA"/>
</dbReference>
<dbReference type="EMBL" id="VJMH01005102">
    <property type="protein sequence ID" value="KAF0701116.1"/>
    <property type="molecule type" value="Genomic_DNA"/>
</dbReference>
<evidence type="ECO:0000313" key="6">
    <source>
        <dbReference type="Proteomes" id="UP000332933"/>
    </source>
</evidence>
<accession>A0A485KK92</accession>
<dbReference type="PANTHER" id="PTHR13348:SF0">
    <property type="entry name" value="RIBONUCLEASE P PROTEIN SUBUNIT P29"/>
    <property type="match status" value="1"/>
</dbReference>
<name>A0A485KK92_9STRA</name>
<dbReference type="InterPro" id="IPR036980">
    <property type="entry name" value="RNase_P/MRP_Rpp29_sf"/>
</dbReference>
<dbReference type="Gene3D" id="2.30.30.210">
    <property type="entry name" value="Ribonuclease P/MRP, subunit p29"/>
    <property type="match status" value="1"/>
</dbReference>
<feature type="region of interest" description="Disordered" evidence="3">
    <location>
        <begin position="1"/>
        <end position="49"/>
    </location>
</feature>
<dbReference type="Proteomes" id="UP000332933">
    <property type="component" value="Unassembled WGS sequence"/>
</dbReference>
<dbReference type="SUPFAM" id="SSF101744">
    <property type="entry name" value="Rof/RNase P subunit-like"/>
    <property type="match status" value="1"/>
</dbReference>
<keyword evidence="6" id="KW-1185">Reference proteome</keyword>
<dbReference type="GO" id="GO:0005634">
    <property type="term" value="C:nucleus"/>
    <property type="evidence" value="ECO:0007669"/>
    <property type="project" value="UniProtKB-SubCell"/>
</dbReference>
<sequence length="314" mass="35354">MDKRKQMLDSLDAAFASKKPKFNPPKSVPGKVANAAPSKKKGSAQPSSKLMNIKMEHQAKARDMVKKAEPRTEKVNPLYAPLGRECFLDTRSREIMPRSNFKALEERLAALALVKSQANNNDEQLLDKVKSKVLQLDNPHKTKTLSQFQNNEHIQMPHRMSMKARRKRGFHASEASIEYFAAEELHRLWEQYMVAFVSDLTGNKCATAPALSKFQNCSYGAKLLKADYRGCMLRGRMTSRVRFSTDVLIPVVRSSNTGLIGASGIVLEEQANTFRVVSKNGSMQCFPKSNTTFAFDVDAKTFHFQGDAFSSRYY</sequence>
<dbReference type="InterPro" id="IPR016848">
    <property type="entry name" value="RNase_P/MRP_Rpp29-subunit"/>
</dbReference>
<dbReference type="AlphaFoldDB" id="A0A485KK92"/>
<protein>
    <submittedName>
        <fullName evidence="5">Aste57867_8413 protein</fullName>
    </submittedName>
</protein>
<evidence type="ECO:0000256" key="3">
    <source>
        <dbReference type="SAM" id="MobiDB-lite"/>
    </source>
</evidence>
<dbReference type="GO" id="GO:0030677">
    <property type="term" value="C:ribonuclease P complex"/>
    <property type="evidence" value="ECO:0007669"/>
    <property type="project" value="InterPro"/>
</dbReference>
<dbReference type="GO" id="GO:0033204">
    <property type="term" value="F:ribonuclease P RNA binding"/>
    <property type="evidence" value="ECO:0007669"/>
    <property type="project" value="InterPro"/>
</dbReference>
<reference evidence="4" key="2">
    <citation type="submission" date="2019-06" db="EMBL/GenBank/DDBJ databases">
        <title>Genomics analysis of Aphanomyces spp. identifies a new class of oomycete effector associated with host adaptation.</title>
        <authorList>
            <person name="Gaulin E."/>
        </authorList>
    </citation>
    <scope>NUCLEOTIDE SEQUENCE</scope>
    <source>
        <strain evidence="4">CBS 578.67</strain>
    </source>
</reference>